<dbReference type="PROSITE" id="PS50042">
    <property type="entry name" value="CNMP_BINDING_3"/>
    <property type="match status" value="1"/>
</dbReference>
<reference evidence="2" key="1">
    <citation type="submission" date="2021-10" db="EMBL/GenBank/DDBJ databases">
        <title>Tropical sea cucumber genome reveals ecological adaptation and Cuvierian tubules defense mechanism.</title>
        <authorList>
            <person name="Chen T."/>
        </authorList>
    </citation>
    <scope>NUCLEOTIDE SEQUENCE</scope>
    <source>
        <strain evidence="2">Nanhai2018</strain>
        <tissue evidence="2">Muscle</tissue>
    </source>
</reference>
<dbReference type="OrthoDB" id="166212at2759"/>
<gene>
    <name evidence="2" type="ORF">HOLleu_30035</name>
</gene>
<dbReference type="InterPro" id="IPR018490">
    <property type="entry name" value="cNMP-bd_dom_sf"/>
</dbReference>
<comment type="caution">
    <text evidence="2">The sequence shown here is derived from an EMBL/GenBank/DDBJ whole genome shotgun (WGS) entry which is preliminary data.</text>
</comment>
<name>A0A9Q1BJX5_HOLLE</name>
<evidence type="ECO:0000313" key="3">
    <source>
        <dbReference type="Proteomes" id="UP001152320"/>
    </source>
</evidence>
<organism evidence="2 3">
    <name type="scientific">Holothuria leucospilota</name>
    <name type="common">Black long sea cucumber</name>
    <name type="synonym">Mertensiothuria leucospilota</name>
    <dbReference type="NCBI Taxonomy" id="206669"/>
    <lineage>
        <taxon>Eukaryota</taxon>
        <taxon>Metazoa</taxon>
        <taxon>Echinodermata</taxon>
        <taxon>Eleutherozoa</taxon>
        <taxon>Echinozoa</taxon>
        <taxon>Holothuroidea</taxon>
        <taxon>Aspidochirotacea</taxon>
        <taxon>Aspidochirotida</taxon>
        <taxon>Holothuriidae</taxon>
        <taxon>Holothuria</taxon>
    </lineage>
</organism>
<sequence>MQSPCLSTTPDEAACLESLDNPALRVRRGGAILETMPLTDMTGENPEETLLEDTEKEQCTSVHGSTTSEVVLPCSVPKGEDPDEEESPIKMRSRTPLQRFRAIATTVKHNLLWSRLLAKEDNEKSFVVKHEDGTYDQSMTFNVNAFKSNVQSVNALSARAKRIMTKNPWGRTPEELQYLNSYIAKLKCFERYSNTVKQELAGVLYYENFEEGRVIVRQGHPGLSFYFVLSGVVTAEVTDTDKRTGEHNTQTIGEFTAGSSFGELALLHGTKRTATIICKCNSEFLRLDKPDFDMVLRRSYQQEWELRMNALRSVAAFGEWNEEELSATNDRARLVEFPPNTLILGNVEDPPDNIYFIKAGECKIVREVILIRSKTPYGKVKVSLPPLNEKHDVREDFELQNSQKFIKKFLHIATIGKGSFFGVGEDLQKTYIISAAKVECLLVSRVAFMRHERGRSLVSMKDTMSEFFPSYEDSFARYLDDKRWRTYKHNLVKDLVSRRRIPNNTKTTDVPLILRIENGPVPYHQP</sequence>
<protein>
    <submittedName>
        <fullName evidence="2">Cyclic nucleotide-binding domain-containing protein 2</fullName>
    </submittedName>
</protein>
<feature type="domain" description="Cyclic nucleotide-binding" evidence="1">
    <location>
        <begin position="188"/>
        <end position="313"/>
    </location>
</feature>
<dbReference type="Proteomes" id="UP001152320">
    <property type="component" value="Chromosome 15"/>
</dbReference>
<dbReference type="SUPFAM" id="SSF51206">
    <property type="entry name" value="cAMP-binding domain-like"/>
    <property type="match status" value="2"/>
</dbReference>
<dbReference type="PANTHER" id="PTHR23011">
    <property type="entry name" value="CYCLIC NUCLEOTIDE-BINDING DOMAIN CONTAINING PROTEIN"/>
    <property type="match status" value="1"/>
</dbReference>
<dbReference type="InterPro" id="IPR000595">
    <property type="entry name" value="cNMP-bd_dom"/>
</dbReference>
<evidence type="ECO:0000313" key="2">
    <source>
        <dbReference type="EMBL" id="KAJ8027936.1"/>
    </source>
</evidence>
<dbReference type="PROSITE" id="PS00889">
    <property type="entry name" value="CNMP_BINDING_2"/>
    <property type="match status" value="1"/>
</dbReference>
<proteinExistence type="predicted"/>
<dbReference type="Gene3D" id="2.60.120.10">
    <property type="entry name" value="Jelly Rolls"/>
    <property type="match status" value="2"/>
</dbReference>
<dbReference type="InterPro" id="IPR018488">
    <property type="entry name" value="cNMP-bd_CS"/>
</dbReference>
<dbReference type="EMBL" id="JAIZAY010000015">
    <property type="protein sequence ID" value="KAJ8027936.1"/>
    <property type="molecule type" value="Genomic_DNA"/>
</dbReference>
<accession>A0A9Q1BJX5</accession>
<keyword evidence="3" id="KW-1185">Reference proteome</keyword>
<dbReference type="PANTHER" id="PTHR23011:SF44">
    <property type="entry name" value="CYCLIC NUCLEOTIDE-BINDING DOMAIN-CONTAINING PROTEIN"/>
    <property type="match status" value="1"/>
</dbReference>
<evidence type="ECO:0000259" key="1">
    <source>
        <dbReference type="PROSITE" id="PS50042"/>
    </source>
</evidence>
<dbReference type="AlphaFoldDB" id="A0A9Q1BJX5"/>
<dbReference type="InterPro" id="IPR014710">
    <property type="entry name" value="RmlC-like_jellyroll"/>
</dbReference>
<dbReference type="CDD" id="cd00038">
    <property type="entry name" value="CAP_ED"/>
    <property type="match status" value="1"/>
</dbReference>
<dbReference type="SMART" id="SM00100">
    <property type="entry name" value="cNMP"/>
    <property type="match status" value="1"/>
</dbReference>
<dbReference type="Pfam" id="PF00027">
    <property type="entry name" value="cNMP_binding"/>
    <property type="match status" value="1"/>
</dbReference>